<evidence type="ECO:0000256" key="1">
    <source>
        <dbReference type="ARBA" id="ARBA00022679"/>
    </source>
</evidence>
<organism evidence="9 10">
    <name type="scientific">Pyronema omphalodes (strain CBS 100304)</name>
    <name type="common">Pyronema confluens</name>
    <dbReference type="NCBI Taxonomy" id="1076935"/>
    <lineage>
        <taxon>Eukaryota</taxon>
        <taxon>Fungi</taxon>
        <taxon>Dikarya</taxon>
        <taxon>Ascomycota</taxon>
        <taxon>Pezizomycotina</taxon>
        <taxon>Pezizomycetes</taxon>
        <taxon>Pezizales</taxon>
        <taxon>Pyronemataceae</taxon>
        <taxon>Pyronema</taxon>
    </lineage>
</organism>
<dbReference type="InterPro" id="IPR013083">
    <property type="entry name" value="Znf_RING/FYVE/PHD"/>
</dbReference>
<dbReference type="InterPro" id="IPR000571">
    <property type="entry name" value="Znf_CCCH"/>
</dbReference>
<evidence type="ECO:0000256" key="2">
    <source>
        <dbReference type="ARBA" id="ARBA00022723"/>
    </source>
</evidence>
<evidence type="ECO:0000313" key="10">
    <source>
        <dbReference type="Proteomes" id="UP000018144"/>
    </source>
</evidence>
<feature type="zinc finger region" description="C3H1-type" evidence="5">
    <location>
        <begin position="247"/>
        <end position="276"/>
    </location>
</feature>
<feature type="compositionally biased region" description="Low complexity" evidence="6">
    <location>
        <begin position="31"/>
        <end position="51"/>
    </location>
</feature>
<dbReference type="GO" id="GO:0061630">
    <property type="term" value="F:ubiquitin protein ligase activity"/>
    <property type="evidence" value="ECO:0007669"/>
    <property type="project" value="InterPro"/>
</dbReference>
<keyword evidence="3 5" id="KW-0863">Zinc-finger</keyword>
<dbReference type="STRING" id="1076935.U4L1P8"/>
<dbReference type="SUPFAM" id="SSF57850">
    <property type="entry name" value="RING/U-box"/>
    <property type="match status" value="1"/>
</dbReference>
<feature type="compositionally biased region" description="Polar residues" evidence="6">
    <location>
        <begin position="66"/>
        <end position="110"/>
    </location>
</feature>
<feature type="domain" description="C3H1-type" evidence="8">
    <location>
        <begin position="247"/>
        <end position="276"/>
    </location>
</feature>
<evidence type="ECO:0000256" key="6">
    <source>
        <dbReference type="SAM" id="MobiDB-lite"/>
    </source>
</evidence>
<dbReference type="Proteomes" id="UP000018144">
    <property type="component" value="Unassembled WGS sequence"/>
</dbReference>
<protein>
    <submittedName>
        <fullName evidence="9">Similar to Zinc finger CCCH domain-containing protein 69 acc. no. E0X9N4</fullName>
    </submittedName>
</protein>
<evidence type="ECO:0000313" key="9">
    <source>
        <dbReference type="EMBL" id="CCX06158.1"/>
    </source>
</evidence>
<dbReference type="EMBL" id="HF935280">
    <property type="protein sequence ID" value="CCX06158.1"/>
    <property type="molecule type" value="Genomic_DNA"/>
</dbReference>
<keyword evidence="10" id="KW-1185">Reference proteome</keyword>
<dbReference type="Pfam" id="PF00097">
    <property type="entry name" value="zf-C3HC4"/>
    <property type="match status" value="1"/>
</dbReference>
<proteinExistence type="predicted"/>
<dbReference type="Gene3D" id="3.30.40.10">
    <property type="entry name" value="Zinc/RING finger domain, C3HC4 (zinc finger)"/>
    <property type="match status" value="1"/>
</dbReference>
<gene>
    <name evidence="9" type="ORF">PCON_05745</name>
</gene>
<dbReference type="eggNOG" id="KOG1039">
    <property type="taxonomic scope" value="Eukaryota"/>
</dbReference>
<dbReference type="InterPro" id="IPR017907">
    <property type="entry name" value="Znf_RING_CS"/>
</dbReference>
<keyword evidence="4 5" id="KW-0862">Zinc</keyword>
<keyword evidence="1" id="KW-0808">Transferase</keyword>
<dbReference type="InterPro" id="IPR045072">
    <property type="entry name" value="MKRN-like"/>
</dbReference>
<feature type="compositionally biased region" description="Polar residues" evidence="6">
    <location>
        <begin position="1"/>
        <end position="13"/>
    </location>
</feature>
<dbReference type="InterPro" id="IPR018957">
    <property type="entry name" value="Znf_C3HC4_RING-type"/>
</dbReference>
<reference evidence="9 10" key="1">
    <citation type="journal article" date="2013" name="PLoS Genet.">
        <title>The genome and development-dependent transcriptomes of Pyronema confluens: a window into fungal evolution.</title>
        <authorList>
            <person name="Traeger S."/>
            <person name="Altegoer F."/>
            <person name="Freitag M."/>
            <person name="Gabaldon T."/>
            <person name="Kempken F."/>
            <person name="Kumar A."/>
            <person name="Marcet-Houben M."/>
            <person name="Poggeler S."/>
            <person name="Stajich J.E."/>
            <person name="Nowrousian M."/>
        </authorList>
    </citation>
    <scope>NUCLEOTIDE SEQUENCE [LARGE SCALE GENOMIC DNA]</scope>
    <source>
        <strain evidence="10">CBS 100304</strain>
        <tissue evidence="9">Vegetative mycelium</tissue>
    </source>
</reference>
<feature type="region of interest" description="Disordered" evidence="6">
    <location>
        <begin position="191"/>
        <end position="252"/>
    </location>
</feature>
<feature type="compositionally biased region" description="Basic residues" evidence="6">
    <location>
        <begin position="14"/>
        <end position="28"/>
    </location>
</feature>
<dbReference type="GO" id="GO:0008270">
    <property type="term" value="F:zinc ion binding"/>
    <property type="evidence" value="ECO:0007669"/>
    <property type="project" value="UniProtKB-KW"/>
</dbReference>
<dbReference type="PANTHER" id="PTHR11224:SF59">
    <property type="entry name" value="RING-TYPE E3 UBIQUITIN TRANSFERASE"/>
    <property type="match status" value="1"/>
</dbReference>
<evidence type="ECO:0000259" key="7">
    <source>
        <dbReference type="PROSITE" id="PS50089"/>
    </source>
</evidence>
<name>U4L1P8_PYROM</name>
<feature type="compositionally biased region" description="Polar residues" evidence="6">
    <location>
        <begin position="119"/>
        <end position="128"/>
    </location>
</feature>
<dbReference type="PROSITE" id="PS50089">
    <property type="entry name" value="ZF_RING_2"/>
    <property type="match status" value="1"/>
</dbReference>
<evidence type="ECO:0000256" key="5">
    <source>
        <dbReference type="PROSITE-ProRule" id="PRU00723"/>
    </source>
</evidence>
<dbReference type="InterPro" id="IPR001841">
    <property type="entry name" value="Znf_RING"/>
</dbReference>
<dbReference type="GO" id="GO:0000209">
    <property type="term" value="P:protein polyubiquitination"/>
    <property type="evidence" value="ECO:0007669"/>
    <property type="project" value="InterPro"/>
</dbReference>
<dbReference type="SMART" id="SM00356">
    <property type="entry name" value="ZnF_C3H1"/>
    <property type="match status" value="2"/>
</dbReference>
<feature type="region of interest" description="Disordered" evidence="6">
    <location>
        <begin position="1"/>
        <end position="172"/>
    </location>
</feature>
<dbReference type="AlphaFoldDB" id="U4L1P8"/>
<feature type="domain" description="RING-type" evidence="7">
    <location>
        <begin position="302"/>
        <end position="356"/>
    </location>
</feature>
<dbReference type="PANTHER" id="PTHR11224">
    <property type="entry name" value="MAKORIN-RELATED"/>
    <property type="match status" value="1"/>
</dbReference>
<dbReference type="PROSITE" id="PS00518">
    <property type="entry name" value="ZF_RING_1"/>
    <property type="match status" value="1"/>
</dbReference>
<evidence type="ECO:0000259" key="8">
    <source>
        <dbReference type="PROSITE" id="PS50103"/>
    </source>
</evidence>
<dbReference type="SMART" id="SM00184">
    <property type="entry name" value="RING"/>
    <property type="match status" value="1"/>
</dbReference>
<accession>U4L1P8</accession>
<evidence type="ECO:0000256" key="4">
    <source>
        <dbReference type="ARBA" id="ARBA00022833"/>
    </source>
</evidence>
<feature type="compositionally biased region" description="Low complexity" evidence="6">
    <location>
        <begin position="207"/>
        <end position="221"/>
    </location>
</feature>
<dbReference type="OrthoDB" id="250836at2759"/>
<evidence type="ECO:0000256" key="3">
    <source>
        <dbReference type="ARBA" id="ARBA00022771"/>
    </source>
</evidence>
<dbReference type="PROSITE" id="PS50103">
    <property type="entry name" value="ZF_C3H1"/>
    <property type="match status" value="1"/>
</dbReference>
<dbReference type="CDD" id="cd16521">
    <property type="entry name" value="RING-HC_MKRN"/>
    <property type="match status" value="1"/>
</dbReference>
<keyword evidence="2 5" id="KW-0479">Metal-binding</keyword>
<feature type="region of interest" description="Disordered" evidence="6">
    <location>
        <begin position="274"/>
        <end position="293"/>
    </location>
</feature>
<sequence>MSDQQEAPGQTRRTPPHKRYRTRPHSRRQSSDVIESSSSSSGISSTDIGNSRNERDRSTLAMGPSNLATESSVVTNNSTLSAQQHPEDVTTQEPVTGSIAAQTTIPTPDTGSAVMASECSESTASADFNTPPGTPSEREESPEVMPALIDSDTMAETAETVEAARHTPPDTSLEELSELVMLALITTGSTAISTPSETPPEEPSEPSEPASVDSDATASTAIQTPSETDVSETPLETPPEEPSRPLEPGQIPCRFFKKGTGYCSRGDMCWYKHEKPDPEPTDDDAPTNPAEPAESANSVEICAICYEVPEKFGLMAGCPHVFCLDCIRGWRKTVPSMADAFTDTPPQNIKLCPLCRMNTRFIIPTAVWPATPETRKAIEKGYLNRLSKVHCRYFTSSLKPRNFPKDKHGRTGPHHRRKHIPFCPFGNDCHYRHEKDGQPFKFSEAQLGRHMWAMKKIMHFNVEDRSQLDDSSIAAVMVRYYRENHPDSEIIQRIDQQNPEPVPDANNEDPEFYPNFGGAFDFGEQWLLQAAALGDISEDNFDEENEDMVHYLLEEVAAGNGNAGW</sequence>